<dbReference type="UniPathway" id="UPA00148"/>
<dbReference type="Gene3D" id="3.30.950.10">
    <property type="entry name" value="Methyltransferase, Cobalt-precorrin-4 Transmethylase, Domain 2"/>
    <property type="match status" value="1"/>
</dbReference>
<proteinExistence type="predicted"/>
<dbReference type="EC" id="2.1.1.-" evidence="7"/>
<reference evidence="7" key="1">
    <citation type="submission" date="2019-11" db="EMBL/GenBank/DDBJ databases">
        <authorList>
            <person name="Feng L."/>
        </authorList>
    </citation>
    <scope>NUCLEOTIDE SEQUENCE</scope>
    <source>
        <strain evidence="7">AundefinedLFYP135</strain>
    </source>
</reference>
<dbReference type="Gene3D" id="3.40.1010.10">
    <property type="entry name" value="Cobalt-precorrin-4 Transmethylase, Domain 1"/>
    <property type="match status" value="1"/>
</dbReference>
<sequence>MKQLTVVGLGPGGPQGLTAQAQEALGEADLICGYTGYIDLIREYYPDKELLSTPMTQEIARCRAALEAAGQGRRVAMVCSGDPGVYGMASPILELAEEFPQVEVEILPGVTAATSGAALLGAPLTHDFAVISLSDRLTPWELILKRLRLAAQGDFVLCLYNPVSKSRPDHLKIACDALLEVLPGDRLCGWARNIGRAGEESAILTLRELRETDNLDMFTTVFIGNSSTRRVGDRLVTPRGYGMNQ</sequence>
<keyword evidence="3 7" id="KW-0489">Methyltransferase</keyword>
<evidence type="ECO:0000256" key="3">
    <source>
        <dbReference type="ARBA" id="ARBA00022603"/>
    </source>
</evidence>
<gene>
    <name evidence="7" type="primary">cbiH</name>
    <name evidence="7" type="ORF">AULFYP135_01871</name>
</gene>
<dbReference type="InterPro" id="IPR014777">
    <property type="entry name" value="4pyrrole_Mease_sub1"/>
</dbReference>
<evidence type="ECO:0000256" key="5">
    <source>
        <dbReference type="ARBA" id="ARBA00022691"/>
    </source>
</evidence>
<feature type="domain" description="Tetrapyrrole methylase" evidence="6">
    <location>
        <begin position="4"/>
        <end position="209"/>
    </location>
</feature>
<dbReference type="InterPro" id="IPR014776">
    <property type="entry name" value="4pyrrole_Mease_sub2"/>
</dbReference>
<dbReference type="SUPFAM" id="SSF53790">
    <property type="entry name" value="Tetrapyrrole methylase"/>
    <property type="match status" value="1"/>
</dbReference>
<evidence type="ECO:0000256" key="4">
    <source>
        <dbReference type="ARBA" id="ARBA00022679"/>
    </source>
</evidence>
<keyword evidence="4 7" id="KW-0808">Transferase</keyword>
<evidence type="ECO:0000259" key="6">
    <source>
        <dbReference type="Pfam" id="PF00590"/>
    </source>
</evidence>
<dbReference type="InterPro" id="IPR035996">
    <property type="entry name" value="4pyrrol_Methylase_sf"/>
</dbReference>
<dbReference type="InterPro" id="IPR000878">
    <property type="entry name" value="4pyrrol_Mease"/>
</dbReference>
<protein>
    <submittedName>
        <fullName evidence="7">Cobalt-precorrin-3B C(17)-methyltransferase</fullName>
        <ecNumber evidence="7">2.1.1.-</ecNumber>
    </submittedName>
</protein>
<keyword evidence="5" id="KW-0949">S-adenosyl-L-methionine</keyword>
<accession>A0A6N2UFU5</accession>
<dbReference type="NCBIfam" id="TIGR01466">
    <property type="entry name" value="cobJ_cbiH"/>
    <property type="match status" value="1"/>
</dbReference>
<dbReference type="GO" id="GO:0032259">
    <property type="term" value="P:methylation"/>
    <property type="evidence" value="ECO:0007669"/>
    <property type="project" value="UniProtKB-KW"/>
</dbReference>
<dbReference type="PANTHER" id="PTHR47036:SF1">
    <property type="entry name" value="COBALT-FACTOR III C(17)-METHYLTRANSFERASE-RELATED"/>
    <property type="match status" value="1"/>
</dbReference>
<dbReference type="AlphaFoldDB" id="A0A6N2UFU5"/>
<dbReference type="PANTHER" id="PTHR47036">
    <property type="entry name" value="COBALT-FACTOR III C(17)-METHYLTRANSFERASE-RELATED"/>
    <property type="match status" value="1"/>
</dbReference>
<dbReference type="GO" id="GO:0009236">
    <property type="term" value="P:cobalamin biosynthetic process"/>
    <property type="evidence" value="ECO:0007669"/>
    <property type="project" value="UniProtKB-UniPathway"/>
</dbReference>
<name>A0A6N2UFU5_9FIRM</name>
<evidence type="ECO:0000313" key="7">
    <source>
        <dbReference type="EMBL" id="VYT15652.1"/>
    </source>
</evidence>
<dbReference type="CDD" id="cd11646">
    <property type="entry name" value="Precorrin_3B_C17_MT"/>
    <property type="match status" value="1"/>
</dbReference>
<evidence type="ECO:0000256" key="2">
    <source>
        <dbReference type="ARBA" id="ARBA00022573"/>
    </source>
</evidence>
<keyword evidence="2" id="KW-0169">Cobalamin biosynthesis</keyword>
<dbReference type="InterPro" id="IPR051810">
    <property type="entry name" value="Precorrin_MeTrfase"/>
</dbReference>
<comment type="pathway">
    <text evidence="1">Cofactor biosynthesis; adenosylcobalamin biosynthesis.</text>
</comment>
<dbReference type="Pfam" id="PF00590">
    <property type="entry name" value="TP_methylase"/>
    <property type="match status" value="1"/>
</dbReference>
<dbReference type="GO" id="GO:0008168">
    <property type="term" value="F:methyltransferase activity"/>
    <property type="evidence" value="ECO:0007669"/>
    <property type="project" value="UniProtKB-KW"/>
</dbReference>
<dbReference type="InterPro" id="IPR006363">
    <property type="entry name" value="Cbl_synth_CobJ/CibH_dom"/>
</dbReference>
<dbReference type="EMBL" id="CACRSL010000003">
    <property type="protein sequence ID" value="VYT15652.1"/>
    <property type="molecule type" value="Genomic_DNA"/>
</dbReference>
<organism evidence="7">
    <name type="scientific">uncultured Anaerotruncus sp</name>
    <dbReference type="NCBI Taxonomy" id="905011"/>
    <lineage>
        <taxon>Bacteria</taxon>
        <taxon>Bacillati</taxon>
        <taxon>Bacillota</taxon>
        <taxon>Clostridia</taxon>
        <taxon>Eubacteriales</taxon>
        <taxon>Oscillospiraceae</taxon>
        <taxon>Anaerotruncus</taxon>
        <taxon>environmental samples</taxon>
    </lineage>
</organism>
<evidence type="ECO:0000256" key="1">
    <source>
        <dbReference type="ARBA" id="ARBA00004953"/>
    </source>
</evidence>